<evidence type="ECO:0000256" key="4">
    <source>
        <dbReference type="ARBA" id="ARBA00023136"/>
    </source>
</evidence>
<evidence type="ECO:0000256" key="1">
    <source>
        <dbReference type="ARBA" id="ARBA00004141"/>
    </source>
</evidence>
<feature type="transmembrane region" description="Helical" evidence="5">
    <location>
        <begin position="149"/>
        <end position="169"/>
    </location>
</feature>
<comment type="subcellular location">
    <subcellularLocation>
        <location evidence="1">Membrane</location>
        <topology evidence="1">Multi-pass membrane protein</topology>
    </subcellularLocation>
</comment>
<feature type="transmembrane region" description="Helical" evidence="5">
    <location>
        <begin position="51"/>
        <end position="73"/>
    </location>
</feature>
<evidence type="ECO:0000256" key="5">
    <source>
        <dbReference type="SAM" id="Phobius"/>
    </source>
</evidence>
<protein>
    <recommendedName>
        <fullName evidence="6">Methylamine utilisation protein MauE domain-containing protein</fullName>
    </recommendedName>
</protein>
<reference evidence="7" key="1">
    <citation type="submission" date="2022-07" db="EMBL/GenBank/DDBJ databases">
        <title>Taxonomy of Novel Oxalotrophic and Methylotrophic Bacteria.</title>
        <authorList>
            <person name="Sahin N."/>
            <person name="Tani A."/>
        </authorList>
    </citation>
    <scope>NUCLEOTIDE SEQUENCE</scope>
    <source>
        <strain evidence="7">Y10</strain>
    </source>
</reference>
<comment type="caution">
    <text evidence="7">The sequence shown here is derived from an EMBL/GenBank/DDBJ whole genome shotgun (WGS) entry which is preliminary data.</text>
</comment>
<feature type="transmembrane region" description="Helical" evidence="5">
    <location>
        <begin position="80"/>
        <end position="100"/>
    </location>
</feature>
<sequence length="361" mass="40668">MKFVTHICRFLVGVLFILSGFVKLVDPMGFSFKLEEYFSEPVLNLPFLEPLVLPIALFVVIFEVLVGVMLLVGFKRKFTLWSLLLMIVFFTGLTLYSAVTGKVTDCGCFGDAVSLTPWETFWKDVALLVLILLLFAGAKHIKPLASKKFAFRVSLLSLIACIVLANYVLSHLPIIDFRPYKVGTVIKEGMEMPESVTEFYWKFNVNGKEEIITTMGEYPTVEGDFISVDTKTLVDGGMPPIHDFTIEDVYGDDYAEEMLAEPKLLVMISYDLALADEDGLKTVKELTDKALKAGYKVIAMTSSLPEEAEPYKEKYGFDIDFYYTDRTTLKTIVRANPGILKIEEGVITQKLHYNDADELKL</sequence>
<evidence type="ECO:0000256" key="2">
    <source>
        <dbReference type="ARBA" id="ARBA00022692"/>
    </source>
</evidence>
<feature type="transmembrane region" description="Helical" evidence="5">
    <location>
        <begin position="120"/>
        <end position="137"/>
    </location>
</feature>
<dbReference type="RefSeq" id="WP_281766211.1">
    <property type="nucleotide sequence ID" value="NZ_BRVO01000004.1"/>
</dbReference>
<feature type="domain" description="Methylamine utilisation protein MauE" evidence="6">
    <location>
        <begin position="1"/>
        <end position="135"/>
    </location>
</feature>
<dbReference type="Pfam" id="PF07291">
    <property type="entry name" value="MauE"/>
    <property type="match status" value="1"/>
</dbReference>
<proteinExistence type="predicted"/>
<evidence type="ECO:0000313" key="8">
    <source>
        <dbReference type="Proteomes" id="UP001143543"/>
    </source>
</evidence>
<accession>A0ABQ5MMP2</accession>
<dbReference type="EMBL" id="BRVO01000004">
    <property type="protein sequence ID" value="GLB50576.1"/>
    <property type="molecule type" value="Genomic_DNA"/>
</dbReference>
<name>A0ABQ5MMP2_9FLAO</name>
<evidence type="ECO:0000313" key="7">
    <source>
        <dbReference type="EMBL" id="GLB50576.1"/>
    </source>
</evidence>
<organism evidence="7 8">
    <name type="scientific">Neptunitalea lumnitzerae</name>
    <dbReference type="NCBI Taxonomy" id="2965509"/>
    <lineage>
        <taxon>Bacteria</taxon>
        <taxon>Pseudomonadati</taxon>
        <taxon>Bacteroidota</taxon>
        <taxon>Flavobacteriia</taxon>
        <taxon>Flavobacteriales</taxon>
        <taxon>Flavobacteriaceae</taxon>
        <taxon>Neptunitalea</taxon>
    </lineage>
</organism>
<keyword evidence="2 5" id="KW-0812">Transmembrane</keyword>
<keyword evidence="8" id="KW-1185">Reference proteome</keyword>
<keyword evidence="4 5" id="KW-0472">Membrane</keyword>
<evidence type="ECO:0000256" key="3">
    <source>
        <dbReference type="ARBA" id="ARBA00022989"/>
    </source>
</evidence>
<dbReference type="InterPro" id="IPR009908">
    <property type="entry name" value="Methylamine_util_MauE"/>
</dbReference>
<dbReference type="NCBIfam" id="NF045576">
    <property type="entry name" value="BT_3928_fam"/>
    <property type="match status" value="1"/>
</dbReference>
<evidence type="ECO:0000259" key="6">
    <source>
        <dbReference type="Pfam" id="PF07291"/>
    </source>
</evidence>
<gene>
    <name evidence="7" type="ORF">Y10_29440</name>
</gene>
<dbReference type="Proteomes" id="UP001143543">
    <property type="component" value="Unassembled WGS sequence"/>
</dbReference>
<keyword evidence="3 5" id="KW-1133">Transmembrane helix</keyword>